<feature type="transmembrane region" description="Helical" evidence="1">
    <location>
        <begin position="267"/>
        <end position="289"/>
    </location>
</feature>
<keyword evidence="1" id="KW-0812">Transmembrane</keyword>
<feature type="transmembrane region" description="Helical" evidence="1">
    <location>
        <begin position="43"/>
        <end position="63"/>
    </location>
</feature>
<evidence type="ECO:0000313" key="2">
    <source>
        <dbReference type="EMBL" id="GMG19683.1"/>
    </source>
</evidence>
<reference evidence="2" key="1">
    <citation type="submission" date="2023-04" db="EMBL/GenBank/DDBJ databases">
        <title>Ambrosiozyma monospora NBRC 1965.</title>
        <authorList>
            <person name="Ichikawa N."/>
            <person name="Sato H."/>
            <person name="Tonouchi N."/>
        </authorList>
    </citation>
    <scope>NUCLEOTIDE SEQUENCE</scope>
    <source>
        <strain evidence="2">NBRC 1965</strain>
    </source>
</reference>
<keyword evidence="1" id="KW-1133">Transmembrane helix</keyword>
<accession>A0A9W6YR41</accession>
<dbReference type="Proteomes" id="UP001165063">
    <property type="component" value="Unassembled WGS sequence"/>
</dbReference>
<organism evidence="2 3">
    <name type="scientific">Ambrosiozyma monospora</name>
    <name type="common">Yeast</name>
    <name type="synonym">Endomycopsis monosporus</name>
    <dbReference type="NCBI Taxonomy" id="43982"/>
    <lineage>
        <taxon>Eukaryota</taxon>
        <taxon>Fungi</taxon>
        <taxon>Dikarya</taxon>
        <taxon>Ascomycota</taxon>
        <taxon>Saccharomycotina</taxon>
        <taxon>Pichiomycetes</taxon>
        <taxon>Pichiales</taxon>
        <taxon>Pichiaceae</taxon>
        <taxon>Ambrosiozyma</taxon>
    </lineage>
</organism>
<feature type="transmembrane region" description="Helical" evidence="1">
    <location>
        <begin position="136"/>
        <end position="155"/>
    </location>
</feature>
<keyword evidence="3" id="KW-1185">Reference proteome</keyword>
<comment type="caution">
    <text evidence="2">The sequence shown here is derived from an EMBL/GenBank/DDBJ whole genome shotgun (WGS) entry which is preliminary data.</text>
</comment>
<sequence>MERNLSKYQHRRNSNGYLAVSILFTVITIPMTIPYIAEPKNTAILATTAAIQGTTLLVNYLGLWFFENIVFLLILLSLSVSTFSVTFIVVITYRIVPLLIPVITSFIAMTLNFFAIKRAEPVDEEVKVNPVTNWCLLIATGLHVSCIPFPIILAVNSAPFRNFTNATNDEVVKRTSRYLVSNALKYKDNDKIYDQPELFIFRLAVSCAVAICLTLTQDLYGYWSDNTMFHVLTTMESFASFALSLTVTIISTLKIQTNDTSYHVPKWCIWIMIPITVLLFCAYLCNFILTRSAAVEELEPQSAHDQKFRNISAAERYTDAYIENV</sequence>
<gene>
    <name evidence="2" type="ORF">Amon01_000065400</name>
</gene>
<feature type="transmembrane region" description="Helical" evidence="1">
    <location>
        <begin position="237"/>
        <end position="255"/>
    </location>
</feature>
<dbReference type="EMBL" id="BSXU01000179">
    <property type="protein sequence ID" value="GMG19683.1"/>
    <property type="molecule type" value="Genomic_DNA"/>
</dbReference>
<dbReference type="AlphaFoldDB" id="A0A9W6YR41"/>
<evidence type="ECO:0000313" key="3">
    <source>
        <dbReference type="Proteomes" id="UP001165063"/>
    </source>
</evidence>
<protein>
    <submittedName>
        <fullName evidence="2">Unnamed protein product</fullName>
    </submittedName>
</protein>
<feature type="transmembrane region" description="Helical" evidence="1">
    <location>
        <begin position="98"/>
        <end position="116"/>
    </location>
</feature>
<feature type="transmembrane region" description="Helical" evidence="1">
    <location>
        <begin position="69"/>
        <end position="91"/>
    </location>
</feature>
<feature type="transmembrane region" description="Helical" evidence="1">
    <location>
        <begin position="16"/>
        <end position="36"/>
    </location>
</feature>
<name>A0A9W6YR41_AMBMO</name>
<evidence type="ECO:0000256" key="1">
    <source>
        <dbReference type="SAM" id="Phobius"/>
    </source>
</evidence>
<proteinExistence type="predicted"/>
<feature type="transmembrane region" description="Helical" evidence="1">
    <location>
        <begin position="199"/>
        <end position="217"/>
    </location>
</feature>
<keyword evidence="1" id="KW-0472">Membrane</keyword>